<dbReference type="EMBL" id="OE179105">
    <property type="protein sequence ID" value="CAD7567475.1"/>
    <property type="molecule type" value="Genomic_DNA"/>
</dbReference>
<dbReference type="Gene3D" id="1.20.1070.10">
    <property type="entry name" value="Rhodopsin 7-helix transmembrane proteins"/>
    <property type="match status" value="1"/>
</dbReference>
<reference evidence="1" key="1">
    <citation type="submission" date="2020-11" db="EMBL/GenBank/DDBJ databases">
        <authorList>
            <person name="Tran Van P."/>
        </authorList>
    </citation>
    <scope>NUCLEOTIDE SEQUENCE</scope>
</reference>
<dbReference type="PANTHER" id="PTHR46953:SF1">
    <property type="entry name" value="G-PROTEIN COUPLED RECEPTOR MTH-LIKE 1-RELATED"/>
    <property type="match status" value="1"/>
</dbReference>
<proteinExistence type="predicted"/>
<gene>
    <name evidence="1" type="ORF">TCMB3V08_LOCUS274</name>
</gene>
<evidence type="ECO:0000313" key="1">
    <source>
        <dbReference type="EMBL" id="CAD7567475.1"/>
    </source>
</evidence>
<protein>
    <submittedName>
        <fullName evidence="1">(California timema) hypothetical protein</fullName>
    </submittedName>
</protein>
<organism evidence="1">
    <name type="scientific">Timema californicum</name>
    <name type="common">California timema</name>
    <name type="synonym">Walking stick</name>
    <dbReference type="NCBI Taxonomy" id="61474"/>
    <lineage>
        <taxon>Eukaryota</taxon>
        <taxon>Metazoa</taxon>
        <taxon>Ecdysozoa</taxon>
        <taxon>Arthropoda</taxon>
        <taxon>Hexapoda</taxon>
        <taxon>Insecta</taxon>
        <taxon>Pterygota</taxon>
        <taxon>Neoptera</taxon>
        <taxon>Polyneoptera</taxon>
        <taxon>Phasmatodea</taxon>
        <taxon>Timematodea</taxon>
        <taxon>Timematoidea</taxon>
        <taxon>Timematidae</taxon>
        <taxon>Timema</taxon>
    </lineage>
</organism>
<dbReference type="InterPro" id="IPR052808">
    <property type="entry name" value="GPCR_Mth-like"/>
</dbReference>
<dbReference type="PANTHER" id="PTHR46953">
    <property type="entry name" value="G-PROTEIN COUPLED RECEPTOR MTH-LIKE 1-RELATED"/>
    <property type="match status" value="1"/>
</dbReference>
<accession>A0A7R9IV39</accession>
<sequence length="286" mass="31897">MGVVIVAAGNWMRAQRTKSDSLPERIPVSDSVCRQLSVSTKEAMGLQYSGPMASLVLTDSSQLTSDGSEKLPDQIMYPYADPYDLQKHVFSSLKVFVLCSRDFRPSSLDKLQEVCRLRLYQVYAWGVPLIIAGVAAFVDNLPPSHNSLLRPRFGQRTCWFYDLNDHPLGWSGPPWLFLPPKQWPLSQFTPVAEAALPDVKSSPLNVLIVNPSTDSIETLLLKHSSWKKLVNAMALVLRFLKHCKSKNHQTGLLSPQELTGAIQLICRVVQAVTFIADVELIQAKKP</sequence>
<name>A0A7R9IV39_TIMCA</name>
<dbReference type="AlphaFoldDB" id="A0A7R9IV39"/>